<dbReference type="AlphaFoldDB" id="A0A0G4FGU6"/>
<evidence type="ECO:0000313" key="6">
    <source>
        <dbReference type="EMBL" id="CEM12476.1"/>
    </source>
</evidence>
<feature type="compositionally biased region" description="Gly residues" evidence="4">
    <location>
        <begin position="440"/>
        <end position="454"/>
    </location>
</feature>
<protein>
    <recommendedName>
        <fullName evidence="5">RRM domain-containing protein</fullName>
    </recommendedName>
</protein>
<feature type="compositionally biased region" description="Pro residues" evidence="4">
    <location>
        <begin position="296"/>
        <end position="308"/>
    </location>
</feature>
<name>A0A0G4FGU6_9ALVE</name>
<dbReference type="Gene3D" id="3.30.70.330">
    <property type="match status" value="1"/>
</dbReference>
<dbReference type="GO" id="GO:0071011">
    <property type="term" value="C:precatalytic spliceosome"/>
    <property type="evidence" value="ECO:0007669"/>
    <property type="project" value="TreeGrafter"/>
</dbReference>
<dbReference type="InterPro" id="IPR000504">
    <property type="entry name" value="RRM_dom"/>
</dbReference>
<feature type="compositionally biased region" description="Low complexity" evidence="4">
    <location>
        <begin position="401"/>
        <end position="410"/>
    </location>
</feature>
<evidence type="ECO:0000256" key="4">
    <source>
        <dbReference type="SAM" id="MobiDB-lite"/>
    </source>
</evidence>
<evidence type="ECO:0000256" key="2">
    <source>
        <dbReference type="ARBA" id="ARBA00023242"/>
    </source>
</evidence>
<feature type="region of interest" description="Disordered" evidence="4">
    <location>
        <begin position="521"/>
        <end position="545"/>
    </location>
</feature>
<feature type="compositionally biased region" description="Low complexity" evidence="4">
    <location>
        <begin position="209"/>
        <end position="225"/>
    </location>
</feature>
<feature type="region of interest" description="Disordered" evidence="4">
    <location>
        <begin position="64"/>
        <end position="481"/>
    </location>
</feature>
<dbReference type="GO" id="GO:0017069">
    <property type="term" value="F:snRNA binding"/>
    <property type="evidence" value="ECO:0007669"/>
    <property type="project" value="TreeGrafter"/>
</dbReference>
<dbReference type="PANTHER" id="PTHR13952">
    <property type="entry name" value="U1 SMALL NUCLEAR RIBONUCLEOPROTEIN 70 KD"/>
    <property type="match status" value="1"/>
</dbReference>
<dbReference type="GO" id="GO:0003729">
    <property type="term" value="F:mRNA binding"/>
    <property type="evidence" value="ECO:0007669"/>
    <property type="project" value="TreeGrafter"/>
</dbReference>
<feature type="compositionally biased region" description="Pro residues" evidence="4">
    <location>
        <begin position="190"/>
        <end position="205"/>
    </location>
</feature>
<sequence>MKHYDPESRFFTCPVCLESSQGAVFIPTEQLGKIIQILNQNPSLRECIIRGLGAADAEAQGEHSGAAFLPPNPNVSPAGEAFPNAPGYSPLPVPNPNHPHTQPPLPHPHTHPNVQAQQQHPDYPSSSIGPPGGNQMGASSIPPLQFSPQNPNAGPPSLHGHVPHPFSNPNQQTPHNTSGHSPGPGLGGPVPSPYPPGPSSYPPQAPVFSSNSHQNGGNGGTPQPLGGMGASHLAFPRGPGPGPGPVGPPTGIAPPGPGGGAMNASGPGPPGVGPGPIPLGMGPPQQQQQRAMGGPMQPPGGFPGPLPPRWGETSLLGPPGGAPGYGNVGLGLPPMDAAGGQAGPMRRNGPTPKQQQQPPPPGQQVAPNANAGRGMGGVTPLPLNPQGGPRGLVGGAGGGSQAASARSWGSNPYPNQGAVCANGERDGGLGKQWRPDGDGEGGAVGMENESGGGDVVRVVDGDVDGGGGVVSPPSPSHSHIDQQLEEEAAAQGEGLAKNFPGGAASSSTGVAGGVTAVSAIVAPGPRGQRGRGSRDNGMRVPVSERGPPGANLFVCRLPEWANEDDLMAIARPYGRVTGCKVMRHENGTSKNIARLSYETPRQAFAAVRNLNGKHLAMVPNDPRISTTRMPNSRAIKVEVRKAEFSQMLVHLQEDEARKLMQQGQHGD</sequence>
<keyword evidence="2" id="KW-0539">Nucleus</keyword>
<feature type="compositionally biased region" description="Gly residues" evidence="4">
    <location>
        <begin position="388"/>
        <end position="400"/>
    </location>
</feature>
<dbReference type="PANTHER" id="PTHR13952:SF6">
    <property type="entry name" value="U11_U12 SMALL NUCLEAR RIBONUCLEOPROTEIN 35 KDA PROTEIN"/>
    <property type="match status" value="1"/>
</dbReference>
<feature type="compositionally biased region" description="Gly residues" evidence="4">
    <location>
        <begin position="318"/>
        <end position="329"/>
    </location>
</feature>
<feature type="compositionally biased region" description="Pro residues" evidence="4">
    <location>
        <begin position="89"/>
        <end position="107"/>
    </location>
</feature>
<dbReference type="Pfam" id="PF00076">
    <property type="entry name" value="RRM_1"/>
    <property type="match status" value="1"/>
</dbReference>
<dbReference type="SUPFAM" id="SSF54928">
    <property type="entry name" value="RNA-binding domain, RBD"/>
    <property type="match status" value="1"/>
</dbReference>
<feature type="compositionally biased region" description="Polar residues" evidence="4">
    <location>
        <begin position="167"/>
        <end position="177"/>
    </location>
</feature>
<dbReference type="InterPro" id="IPR012677">
    <property type="entry name" value="Nucleotide-bd_a/b_plait_sf"/>
</dbReference>
<comment type="subcellular location">
    <subcellularLocation>
        <location evidence="1">Nucleus</location>
    </subcellularLocation>
</comment>
<evidence type="ECO:0000256" key="3">
    <source>
        <dbReference type="PROSITE-ProRule" id="PRU00176"/>
    </source>
</evidence>
<dbReference type="SMART" id="SM00360">
    <property type="entry name" value="RRM"/>
    <property type="match status" value="1"/>
</dbReference>
<reference evidence="6" key="1">
    <citation type="submission" date="2014-11" db="EMBL/GenBank/DDBJ databases">
        <authorList>
            <person name="Otto D Thomas"/>
            <person name="Naeem Raeece"/>
        </authorList>
    </citation>
    <scope>NUCLEOTIDE SEQUENCE</scope>
</reference>
<evidence type="ECO:0000259" key="5">
    <source>
        <dbReference type="PROSITE" id="PS50102"/>
    </source>
</evidence>
<feature type="compositionally biased region" description="Low complexity" evidence="4">
    <location>
        <begin position="278"/>
        <end position="295"/>
    </location>
</feature>
<accession>A0A0G4FGU6</accession>
<keyword evidence="3" id="KW-0694">RNA-binding</keyword>
<feature type="compositionally biased region" description="Basic and acidic residues" evidence="4">
    <location>
        <begin position="423"/>
        <end position="437"/>
    </location>
</feature>
<feature type="compositionally biased region" description="Pro residues" evidence="4">
    <location>
        <begin position="267"/>
        <end position="277"/>
    </location>
</feature>
<dbReference type="EMBL" id="CDMZ01000354">
    <property type="protein sequence ID" value="CEM12476.1"/>
    <property type="molecule type" value="Genomic_DNA"/>
</dbReference>
<gene>
    <name evidence="6" type="ORF">Cvel_16880</name>
</gene>
<dbReference type="CDD" id="cd00590">
    <property type="entry name" value="RRM_SF"/>
    <property type="match status" value="1"/>
</dbReference>
<organism evidence="6">
    <name type="scientific">Chromera velia CCMP2878</name>
    <dbReference type="NCBI Taxonomy" id="1169474"/>
    <lineage>
        <taxon>Eukaryota</taxon>
        <taxon>Sar</taxon>
        <taxon>Alveolata</taxon>
        <taxon>Colpodellida</taxon>
        <taxon>Chromeraceae</taxon>
        <taxon>Chromera</taxon>
    </lineage>
</organism>
<feature type="compositionally biased region" description="Polar residues" evidence="4">
    <location>
        <begin position="115"/>
        <end position="128"/>
    </location>
</feature>
<feature type="domain" description="RRM" evidence="5">
    <location>
        <begin position="550"/>
        <end position="642"/>
    </location>
</feature>
<dbReference type="InterPro" id="IPR051183">
    <property type="entry name" value="U1_U11-U12_snRNP_70-35kDa"/>
</dbReference>
<dbReference type="InterPro" id="IPR035979">
    <property type="entry name" value="RBD_domain_sf"/>
</dbReference>
<feature type="compositionally biased region" description="Pro residues" evidence="4">
    <location>
        <begin position="238"/>
        <end position="257"/>
    </location>
</feature>
<dbReference type="GO" id="GO:0000398">
    <property type="term" value="P:mRNA splicing, via spliceosome"/>
    <property type="evidence" value="ECO:0007669"/>
    <property type="project" value="TreeGrafter"/>
</dbReference>
<dbReference type="VEuPathDB" id="CryptoDB:Cvel_16880"/>
<dbReference type="PROSITE" id="PS50102">
    <property type="entry name" value="RRM"/>
    <property type="match status" value="1"/>
</dbReference>
<proteinExistence type="predicted"/>
<evidence type="ECO:0000256" key="1">
    <source>
        <dbReference type="ARBA" id="ARBA00004123"/>
    </source>
</evidence>